<dbReference type="CDD" id="cd21742">
    <property type="entry name" value="MobB_NDR_LATS-like"/>
    <property type="match status" value="1"/>
</dbReference>
<comment type="caution">
    <text evidence="16">The sequence shown here is derived from an EMBL/GenBank/DDBJ whole genome shotgun (WGS) entry which is preliminary data.</text>
</comment>
<dbReference type="GO" id="GO:0004674">
    <property type="term" value="F:protein serine/threonine kinase activity"/>
    <property type="evidence" value="ECO:0007669"/>
    <property type="project" value="UniProtKB-KW"/>
</dbReference>
<keyword evidence="7" id="KW-0808">Transferase</keyword>
<comment type="catalytic activity">
    <reaction evidence="12">
        <text>L-seryl-[protein] + ATP = O-phospho-L-seryl-[protein] + ADP + H(+)</text>
        <dbReference type="Rhea" id="RHEA:17989"/>
        <dbReference type="Rhea" id="RHEA-COMP:9863"/>
        <dbReference type="Rhea" id="RHEA-COMP:11604"/>
        <dbReference type="ChEBI" id="CHEBI:15378"/>
        <dbReference type="ChEBI" id="CHEBI:29999"/>
        <dbReference type="ChEBI" id="CHEBI:30616"/>
        <dbReference type="ChEBI" id="CHEBI:83421"/>
        <dbReference type="ChEBI" id="CHEBI:456216"/>
        <dbReference type="EC" id="2.7.11.1"/>
    </reaction>
</comment>
<proteinExistence type="inferred from homology"/>
<gene>
    <name evidence="16" type="ORF">RFI_15237</name>
</gene>
<evidence type="ECO:0000256" key="1">
    <source>
        <dbReference type="ARBA" id="ARBA00004496"/>
    </source>
</evidence>
<organism evidence="16 17">
    <name type="scientific">Reticulomyxa filosa</name>
    <dbReference type="NCBI Taxonomy" id="46433"/>
    <lineage>
        <taxon>Eukaryota</taxon>
        <taxon>Sar</taxon>
        <taxon>Rhizaria</taxon>
        <taxon>Retaria</taxon>
        <taxon>Foraminifera</taxon>
        <taxon>Monothalamids</taxon>
        <taxon>Reticulomyxidae</taxon>
        <taxon>Reticulomyxa</taxon>
    </lineage>
</organism>
<dbReference type="Pfam" id="PF00069">
    <property type="entry name" value="Pkinase"/>
    <property type="match status" value="1"/>
</dbReference>
<dbReference type="PROSITE" id="PS51285">
    <property type="entry name" value="AGC_KINASE_CTER"/>
    <property type="match status" value="1"/>
</dbReference>
<keyword evidence="6" id="KW-0597">Phosphoprotein</keyword>
<dbReference type="SMART" id="SM00220">
    <property type="entry name" value="S_TKc"/>
    <property type="match status" value="1"/>
</dbReference>
<dbReference type="InterPro" id="IPR011009">
    <property type="entry name" value="Kinase-like_dom_sf"/>
</dbReference>
<dbReference type="FunFam" id="1.10.510.10:FF:000057">
    <property type="entry name" value="Non-specific serine/threonine protein kinase"/>
    <property type="match status" value="1"/>
</dbReference>
<evidence type="ECO:0000259" key="15">
    <source>
        <dbReference type="PROSITE" id="PS51285"/>
    </source>
</evidence>
<evidence type="ECO:0000256" key="6">
    <source>
        <dbReference type="ARBA" id="ARBA00022553"/>
    </source>
</evidence>
<evidence type="ECO:0000256" key="12">
    <source>
        <dbReference type="ARBA" id="ARBA00048679"/>
    </source>
</evidence>
<sequence>MSFSVQQEVSVGPLIQLEYLPSEATLEKVEKMKQKVASTVQNRIRFQEEREKRLMQVNKKLQQSTLDVDKKTQYLETFLKNERNVLRKERHKVALKDFTLIRVIGKGGFGEVRVVRNKHSQQVFAMKTMRKRDMVDRHQVVCAKSEKALMEKAIENRYLVKLHYSFQDDTYLYLVMEYCGGGDFMGLLVKLDLLTEAQTAFYIAEITLAIHAVHELGFVHRDLKPDNILIASNGHVKLTDFGLAKEFNTLTDTFVDTYTENAETSCAYYDHCCCKEYKAKAALRRRDRKLMYSTVGTPDYIAPEVFRRTGYDKMVDWWSMGVILFEALMGYPPFYDDDLLRTCDKIVHYRQYFNIPNEVDISPSCTDLIRNLLCSRKKRFGFSQIHTHPWFRERKINFNKMNNTRPPFIPCLRHDTDGHFTAFETEQKDITEEKEFGASKPTSNSHFWGYTFKAPVDLHGPQLEELFKQIEKEDDELKQQLSVEDNNINNDHNIEEKENECEYHSERQEHYDKPRHNRNLSSEHAHIHFRASPSPIFLDYCNDSKSPSPVILWTAGSLQT</sequence>
<evidence type="ECO:0000259" key="14">
    <source>
        <dbReference type="PROSITE" id="PS50011"/>
    </source>
</evidence>
<dbReference type="InterPro" id="IPR000961">
    <property type="entry name" value="AGC-kinase_C"/>
</dbReference>
<dbReference type="FunFam" id="3.30.200.20:FF:000042">
    <property type="entry name" value="Aurora kinase A"/>
    <property type="match status" value="1"/>
</dbReference>
<comment type="catalytic activity">
    <reaction evidence="11">
        <text>L-threonyl-[protein] + ATP = O-phospho-L-threonyl-[protein] + ADP + H(+)</text>
        <dbReference type="Rhea" id="RHEA:46608"/>
        <dbReference type="Rhea" id="RHEA-COMP:11060"/>
        <dbReference type="Rhea" id="RHEA-COMP:11605"/>
        <dbReference type="ChEBI" id="CHEBI:15378"/>
        <dbReference type="ChEBI" id="CHEBI:30013"/>
        <dbReference type="ChEBI" id="CHEBI:30616"/>
        <dbReference type="ChEBI" id="CHEBI:61977"/>
        <dbReference type="ChEBI" id="CHEBI:456216"/>
        <dbReference type="EC" id="2.7.11.1"/>
    </reaction>
</comment>
<evidence type="ECO:0000256" key="11">
    <source>
        <dbReference type="ARBA" id="ARBA00047899"/>
    </source>
</evidence>
<feature type="binding site" evidence="13">
    <location>
        <position position="127"/>
    </location>
    <ligand>
        <name>ATP</name>
        <dbReference type="ChEBI" id="CHEBI:30616"/>
    </ligand>
</feature>
<keyword evidence="17" id="KW-1185">Reference proteome</keyword>
<evidence type="ECO:0000256" key="4">
    <source>
        <dbReference type="ARBA" id="ARBA00022490"/>
    </source>
</evidence>
<dbReference type="InterPro" id="IPR059233">
    <property type="entry name" value="MobB_NdrA/B/Cbk1"/>
</dbReference>
<evidence type="ECO:0000256" key="5">
    <source>
        <dbReference type="ARBA" id="ARBA00022527"/>
    </source>
</evidence>
<evidence type="ECO:0000256" key="10">
    <source>
        <dbReference type="ARBA" id="ARBA00022840"/>
    </source>
</evidence>
<dbReference type="EMBL" id="ASPP01011150">
    <property type="protein sequence ID" value="ETO21969.1"/>
    <property type="molecule type" value="Genomic_DNA"/>
</dbReference>
<evidence type="ECO:0000256" key="9">
    <source>
        <dbReference type="ARBA" id="ARBA00022777"/>
    </source>
</evidence>
<dbReference type="PROSITE" id="PS00107">
    <property type="entry name" value="PROTEIN_KINASE_ATP"/>
    <property type="match status" value="1"/>
</dbReference>
<dbReference type="PANTHER" id="PTHR22988">
    <property type="entry name" value="MYOTONIC DYSTROPHY S/T KINASE-RELATED"/>
    <property type="match status" value="1"/>
</dbReference>
<dbReference type="InterPro" id="IPR017441">
    <property type="entry name" value="Protein_kinase_ATP_BS"/>
</dbReference>
<comment type="subcellular location">
    <subcellularLocation>
        <location evidence="1">Cytoplasm</location>
    </subcellularLocation>
</comment>
<feature type="domain" description="AGC-kinase C-terminal" evidence="15">
    <location>
        <begin position="394"/>
        <end position="462"/>
    </location>
</feature>
<dbReference type="OMA" id="MSTCRKA"/>
<dbReference type="FunFam" id="1.10.510.10:FF:000086">
    <property type="entry name" value="Non-specific serine/threonine protein kinase"/>
    <property type="match status" value="1"/>
</dbReference>
<dbReference type="Gene3D" id="3.30.200.20">
    <property type="entry name" value="Phosphorylase Kinase, domain 1"/>
    <property type="match status" value="1"/>
</dbReference>
<dbReference type="GO" id="GO:0005737">
    <property type="term" value="C:cytoplasm"/>
    <property type="evidence" value="ECO:0007669"/>
    <property type="project" value="UniProtKB-SubCell"/>
</dbReference>
<protein>
    <recommendedName>
        <fullName evidence="3">non-specific serine/threonine protein kinase</fullName>
        <ecNumber evidence="3">2.7.11.1</ecNumber>
    </recommendedName>
</protein>
<feature type="domain" description="Protein kinase" evidence="14">
    <location>
        <begin position="98"/>
        <end position="391"/>
    </location>
</feature>
<dbReference type="OrthoDB" id="3638488at2759"/>
<evidence type="ECO:0000256" key="8">
    <source>
        <dbReference type="ARBA" id="ARBA00022741"/>
    </source>
</evidence>
<dbReference type="InterPro" id="IPR000719">
    <property type="entry name" value="Prot_kinase_dom"/>
</dbReference>
<dbReference type="InterPro" id="IPR008271">
    <property type="entry name" value="Ser/Thr_kinase_AS"/>
</dbReference>
<keyword evidence="10 13" id="KW-0067">ATP-binding</keyword>
<reference evidence="16 17" key="1">
    <citation type="journal article" date="2013" name="Curr. Biol.">
        <title>The Genome of the Foraminiferan Reticulomyxa filosa.</title>
        <authorList>
            <person name="Glockner G."/>
            <person name="Hulsmann N."/>
            <person name="Schleicher M."/>
            <person name="Noegel A.A."/>
            <person name="Eichinger L."/>
            <person name="Gallinger C."/>
            <person name="Pawlowski J."/>
            <person name="Sierra R."/>
            <person name="Euteneuer U."/>
            <person name="Pillet L."/>
            <person name="Moustafa A."/>
            <person name="Platzer M."/>
            <person name="Groth M."/>
            <person name="Szafranski K."/>
            <person name="Schliwa M."/>
        </authorList>
    </citation>
    <scope>NUCLEOTIDE SEQUENCE [LARGE SCALE GENOMIC DNA]</scope>
</reference>
<keyword evidence="9 16" id="KW-0418">Kinase</keyword>
<name>X6N8A3_RETFI</name>
<comment type="similarity">
    <text evidence="2">Belongs to the protein kinase superfamily. AGC Ser/Thr protein kinase family.</text>
</comment>
<dbReference type="Proteomes" id="UP000023152">
    <property type="component" value="Unassembled WGS sequence"/>
</dbReference>
<evidence type="ECO:0000313" key="16">
    <source>
        <dbReference type="EMBL" id="ETO21969.1"/>
    </source>
</evidence>
<evidence type="ECO:0000256" key="2">
    <source>
        <dbReference type="ARBA" id="ARBA00009903"/>
    </source>
</evidence>
<dbReference type="EC" id="2.7.11.1" evidence="3"/>
<dbReference type="PANTHER" id="PTHR22988:SF76">
    <property type="entry name" value="CHROMOSOME UNDETERMINED SCAFFOLD_135, WHOLE GENOME SHOTGUN SEQUENCE"/>
    <property type="match status" value="1"/>
</dbReference>
<dbReference type="SUPFAM" id="SSF56112">
    <property type="entry name" value="Protein kinase-like (PK-like)"/>
    <property type="match status" value="1"/>
</dbReference>
<keyword evidence="5" id="KW-0723">Serine/threonine-protein kinase</keyword>
<accession>X6N8A3</accession>
<dbReference type="GO" id="GO:0005524">
    <property type="term" value="F:ATP binding"/>
    <property type="evidence" value="ECO:0007669"/>
    <property type="project" value="UniProtKB-UniRule"/>
</dbReference>
<keyword evidence="8 13" id="KW-0547">Nucleotide-binding</keyword>
<dbReference type="InterPro" id="IPR050839">
    <property type="entry name" value="Rho-assoc_Ser/Thr_Kinase"/>
</dbReference>
<dbReference type="AlphaFoldDB" id="X6N8A3"/>
<evidence type="ECO:0000256" key="7">
    <source>
        <dbReference type="ARBA" id="ARBA00022679"/>
    </source>
</evidence>
<dbReference type="Gene3D" id="1.10.510.10">
    <property type="entry name" value="Transferase(Phosphotransferase) domain 1"/>
    <property type="match status" value="1"/>
</dbReference>
<evidence type="ECO:0000256" key="13">
    <source>
        <dbReference type="PROSITE-ProRule" id="PRU10141"/>
    </source>
</evidence>
<keyword evidence="4" id="KW-0963">Cytoplasm</keyword>
<evidence type="ECO:0000313" key="17">
    <source>
        <dbReference type="Proteomes" id="UP000023152"/>
    </source>
</evidence>
<evidence type="ECO:0000256" key="3">
    <source>
        <dbReference type="ARBA" id="ARBA00012513"/>
    </source>
</evidence>
<dbReference type="PROSITE" id="PS00108">
    <property type="entry name" value="PROTEIN_KINASE_ST"/>
    <property type="match status" value="1"/>
</dbReference>
<dbReference type="PROSITE" id="PS50011">
    <property type="entry name" value="PROTEIN_KINASE_DOM"/>
    <property type="match status" value="1"/>
</dbReference>